<dbReference type="PANTHER" id="PTHR42851:SF19">
    <property type="entry name" value="PWWP DOMAIN-CONTAINING PROTEIN 2-RELATED"/>
    <property type="match status" value="1"/>
</dbReference>
<dbReference type="InterPro" id="IPR053063">
    <property type="entry name" value="PWWP_domain_containing_PDP"/>
</dbReference>
<reference evidence="1" key="1">
    <citation type="journal article" date="2018" name="Nat. Plants">
        <title>Whole-genome landscape of Medicago truncatula symbiotic genes.</title>
        <authorList>
            <person name="Pecrix Y."/>
            <person name="Gamas P."/>
            <person name="Carrere S."/>
        </authorList>
    </citation>
    <scope>NUCLEOTIDE SEQUENCE</scope>
    <source>
        <tissue evidence="1">Leaves</tissue>
    </source>
</reference>
<proteinExistence type="predicted"/>
<accession>A0A396JRH6</accession>
<gene>
    <name evidence="1" type="ORF">MtrunA17_Chr1g0181641</name>
</gene>
<protein>
    <submittedName>
        <fullName evidence="1">Uncharacterized protein</fullName>
    </submittedName>
</protein>
<name>A0A396JRH6_MEDTR</name>
<dbReference type="Gramene" id="rna3677">
    <property type="protein sequence ID" value="RHN79834.1"/>
    <property type="gene ID" value="gene3677"/>
</dbReference>
<dbReference type="Proteomes" id="UP000265566">
    <property type="component" value="Chromosome 1"/>
</dbReference>
<dbReference type="EMBL" id="PSQE01000001">
    <property type="protein sequence ID" value="RHN79834.1"/>
    <property type="molecule type" value="Genomic_DNA"/>
</dbReference>
<evidence type="ECO:0000313" key="1">
    <source>
        <dbReference type="EMBL" id="RHN79834.1"/>
    </source>
</evidence>
<sequence>MSTSMELSEAAEISQKLCSMHQDTRGNVEHAYQCSPTALTIKFTNFDSIRSTTFLNNIFCHFGPLIEWKTELLPKTKGTRVVFQRRCNAETAFTNLATIFGTSLKSFRLKILPNTPKQGTKKRGRKRKIEQSYVDVGDC</sequence>
<comment type="caution">
    <text evidence="1">The sequence shown here is derived from an EMBL/GenBank/DDBJ whole genome shotgun (WGS) entry which is preliminary data.</text>
</comment>
<dbReference type="AlphaFoldDB" id="A0A396JRH6"/>
<organism evidence="1">
    <name type="scientific">Medicago truncatula</name>
    <name type="common">Barrel medic</name>
    <name type="synonym">Medicago tribuloides</name>
    <dbReference type="NCBI Taxonomy" id="3880"/>
    <lineage>
        <taxon>Eukaryota</taxon>
        <taxon>Viridiplantae</taxon>
        <taxon>Streptophyta</taxon>
        <taxon>Embryophyta</taxon>
        <taxon>Tracheophyta</taxon>
        <taxon>Spermatophyta</taxon>
        <taxon>Magnoliopsida</taxon>
        <taxon>eudicotyledons</taxon>
        <taxon>Gunneridae</taxon>
        <taxon>Pentapetalae</taxon>
        <taxon>rosids</taxon>
        <taxon>fabids</taxon>
        <taxon>Fabales</taxon>
        <taxon>Fabaceae</taxon>
        <taxon>Papilionoideae</taxon>
        <taxon>50 kb inversion clade</taxon>
        <taxon>NPAAA clade</taxon>
        <taxon>Hologalegina</taxon>
        <taxon>IRL clade</taxon>
        <taxon>Trifolieae</taxon>
        <taxon>Medicago</taxon>
    </lineage>
</organism>
<dbReference type="PANTHER" id="PTHR42851">
    <property type="entry name" value="ALDOLASE-RELATED"/>
    <property type="match status" value="1"/>
</dbReference>